<feature type="signal peptide" evidence="1">
    <location>
        <begin position="1"/>
        <end position="27"/>
    </location>
</feature>
<dbReference type="Proteomes" id="UP000291600">
    <property type="component" value="Unassembled WGS sequence"/>
</dbReference>
<dbReference type="EMBL" id="SITJ01000077">
    <property type="protein sequence ID" value="TBL65726.1"/>
    <property type="molecule type" value="Genomic_DNA"/>
</dbReference>
<protein>
    <submittedName>
        <fullName evidence="2">Pilus assembly protein CblD</fullName>
    </submittedName>
</protein>
<gene>
    <name evidence="2" type="ORF">EYY96_19335</name>
</gene>
<keyword evidence="1" id="KW-0732">Signal</keyword>
<reference evidence="2 3" key="1">
    <citation type="submission" date="2019-02" db="EMBL/GenBank/DDBJ databases">
        <title>Comparative genomic analysis of the Hafnia genus genomes.</title>
        <authorList>
            <person name="Zhiqiu Y."/>
            <person name="Chao Y."/>
            <person name="Yuhui D."/>
            <person name="Di H."/>
            <person name="Bin L."/>
        </authorList>
    </citation>
    <scope>NUCLEOTIDE SEQUENCE [LARGE SCALE GENOMIC DNA]</scope>
    <source>
        <strain evidence="2 3">PCM_1210</strain>
    </source>
</reference>
<name>A0ABD7Q206_HAFAL</name>
<proteinExistence type="predicted"/>
<accession>A0ABD7Q206</accession>
<dbReference type="Gene3D" id="2.60.40.2040">
    <property type="entry name" value="CFA/I fimbrial subunit E, pilin domain"/>
    <property type="match status" value="1"/>
</dbReference>
<evidence type="ECO:0000313" key="2">
    <source>
        <dbReference type="EMBL" id="TBL65726.1"/>
    </source>
</evidence>
<dbReference type="Pfam" id="PF07434">
    <property type="entry name" value="CblD"/>
    <property type="match status" value="1"/>
</dbReference>
<dbReference type="RefSeq" id="WP_130971557.1">
    <property type="nucleotide sequence ID" value="NZ_SITJ01000077.1"/>
</dbReference>
<feature type="chain" id="PRO_5044799078" evidence="1">
    <location>
        <begin position="28"/>
        <end position="395"/>
    </location>
</feature>
<dbReference type="Gene3D" id="2.60.40.2520">
    <property type="entry name" value="CFA/I fimbrial subunit E, adhesin domain"/>
    <property type="match status" value="1"/>
</dbReference>
<organism evidence="2 3">
    <name type="scientific">Hafnia alvei</name>
    <dbReference type="NCBI Taxonomy" id="569"/>
    <lineage>
        <taxon>Bacteria</taxon>
        <taxon>Pseudomonadati</taxon>
        <taxon>Pseudomonadota</taxon>
        <taxon>Gammaproteobacteria</taxon>
        <taxon>Enterobacterales</taxon>
        <taxon>Hafniaceae</taxon>
        <taxon>Hafnia</taxon>
    </lineage>
</organism>
<sequence>MNNGMKNAVAGLLFIISTMAISSGVHADVEQPTGRNTIITQYFDKQSIPSQVDIWANESGGYNSDNPGLWGRNSLICLSSSSAKNGQCPTVSQYQSMGIASIPIQFIEKRSKLTAVLNISGYDTASWAHDNGACDYIALNKKIKIYSMGSLGCDGYGMSDQGHFYAYLPQSELKKLPVGGVWEAELKMQLWQWSPYIKLGDWNAHIKLNVSDTSNQAIYFPSFGAGQGKDAQPHVDLNLRPLPGGDRQVLGRLNGSTSLDMCLYDGYGSNSRSFQVQLSEPPEYPTNPEGRQAGQFSVYNDTGNRNAVGNRIDYGVKMYFPGSNSFQDVVNGTTYTLDNINTDDIRAVRLASNISNVVLCVPTPLQINTPAFNIVDKTTGHYTGKIRVVFTPSLW</sequence>
<evidence type="ECO:0000313" key="3">
    <source>
        <dbReference type="Proteomes" id="UP000291600"/>
    </source>
</evidence>
<comment type="caution">
    <text evidence="2">The sequence shown here is derived from an EMBL/GenBank/DDBJ whole genome shotgun (WGS) entry which is preliminary data.</text>
</comment>
<dbReference type="AlphaFoldDB" id="A0ABD7Q206"/>
<evidence type="ECO:0000256" key="1">
    <source>
        <dbReference type="SAM" id="SignalP"/>
    </source>
</evidence>
<dbReference type="InterPro" id="IPR043037">
    <property type="entry name" value="CfaE_adhesin"/>
</dbReference>
<dbReference type="InterPro" id="IPR010888">
    <property type="entry name" value="CblD"/>
</dbReference>